<name>A0A142BVM2_9BACT</name>
<keyword evidence="1" id="KW-0812">Transmembrane</keyword>
<organism evidence="2">
    <name type="scientific">uncultured bacterium IN-02</name>
    <dbReference type="NCBI Taxonomy" id="1805580"/>
    <lineage>
        <taxon>Bacteria</taxon>
        <taxon>environmental samples</taxon>
    </lineage>
</organism>
<evidence type="ECO:0000256" key="1">
    <source>
        <dbReference type="SAM" id="Phobius"/>
    </source>
</evidence>
<reference evidence="2" key="1">
    <citation type="journal article" date="2016" name="Appl. Environ. Microbiol.">
        <title>Diversity of the Tetracycline Mobilome within a Chinese Pig Manure Sample.</title>
        <authorList>
            <person name="Leclercq S.O."/>
            <person name="Wang C."/>
            <person name="Zhu Y."/>
            <person name="Wu H."/>
            <person name="Du X."/>
            <person name="Liu Z."/>
            <person name="Feng J."/>
        </authorList>
    </citation>
    <scope>NUCLEOTIDE SEQUENCE</scope>
</reference>
<keyword evidence="1" id="KW-1133">Transmembrane helix</keyword>
<dbReference type="AlphaFoldDB" id="A0A142BVM2"/>
<keyword evidence="1" id="KW-0472">Membrane</keyword>
<sequence length="127" mass="15089">MKYAILVMPLKKIDLRVFELAYKMTKEWRAIKIQDSRSECSSIYSYEDSIDDRELKRKRNKLLIGYRKGFFIMESAFILLCILMLILLPEDKVEMLASIPIFIVIIVMWVNDFIAILRLHNSVKKVR</sequence>
<feature type="transmembrane region" description="Helical" evidence="1">
    <location>
        <begin position="69"/>
        <end position="89"/>
    </location>
</feature>
<reference evidence="2" key="2">
    <citation type="submission" date="2016-02" db="EMBL/GenBank/DDBJ databases">
        <authorList>
            <person name="Wen L."/>
            <person name="He K."/>
            <person name="Yang H."/>
        </authorList>
    </citation>
    <scope>NUCLEOTIDE SEQUENCE</scope>
</reference>
<protein>
    <submittedName>
        <fullName evidence="2">Uncharacterized protein</fullName>
    </submittedName>
</protein>
<feature type="transmembrane region" description="Helical" evidence="1">
    <location>
        <begin position="95"/>
        <end position="117"/>
    </location>
</feature>
<accession>A0A142BVM2</accession>
<evidence type="ECO:0000313" key="2">
    <source>
        <dbReference type="EMBL" id="AMP42160.1"/>
    </source>
</evidence>
<proteinExistence type="predicted"/>
<dbReference type="EMBL" id="KU736867">
    <property type="protein sequence ID" value="AMP42160.1"/>
    <property type="molecule type" value="Genomic_DNA"/>
</dbReference>